<accession>A0A8H6STG7</accession>
<protein>
    <submittedName>
        <fullName evidence="2">Uncharacterized protein</fullName>
    </submittedName>
</protein>
<dbReference type="Proteomes" id="UP000613580">
    <property type="component" value="Unassembled WGS sequence"/>
</dbReference>
<dbReference type="EMBL" id="JACAZE010000011">
    <property type="protein sequence ID" value="KAF7304582.1"/>
    <property type="molecule type" value="Genomic_DNA"/>
</dbReference>
<proteinExistence type="predicted"/>
<comment type="caution">
    <text evidence="2">The sequence shown here is derived from an EMBL/GenBank/DDBJ whole genome shotgun (WGS) entry which is preliminary data.</text>
</comment>
<reference evidence="2" key="1">
    <citation type="submission" date="2020-05" db="EMBL/GenBank/DDBJ databases">
        <title>Mycena genomes resolve the evolution of fungal bioluminescence.</title>
        <authorList>
            <person name="Tsai I.J."/>
        </authorList>
    </citation>
    <scope>NUCLEOTIDE SEQUENCE</scope>
    <source>
        <strain evidence="2">110903Hualien_Pintung</strain>
    </source>
</reference>
<evidence type="ECO:0000313" key="3">
    <source>
        <dbReference type="Proteomes" id="UP000613580"/>
    </source>
</evidence>
<feature type="region of interest" description="Disordered" evidence="1">
    <location>
        <begin position="73"/>
        <end position="110"/>
    </location>
</feature>
<feature type="compositionally biased region" description="Low complexity" evidence="1">
    <location>
        <begin position="80"/>
        <end position="96"/>
    </location>
</feature>
<name>A0A8H6STG7_MYCCL</name>
<dbReference type="AlphaFoldDB" id="A0A8H6STG7"/>
<evidence type="ECO:0000256" key="1">
    <source>
        <dbReference type="SAM" id="MobiDB-lite"/>
    </source>
</evidence>
<sequence length="128" mass="13147">MGMASLVCLTAHRYPRLTTLPPICLEYKPTPGILPGASDHARQAPREIGELSCPIGGTGACVAAEEDSEVLEQDGFAGASSLPFPSLSPPSSSSPRPAVPPRLLPTSSGLSSFSIPFYVVVAVANGCP</sequence>
<organism evidence="2 3">
    <name type="scientific">Mycena chlorophos</name>
    <name type="common">Agaric fungus</name>
    <name type="synonym">Agaricus chlorophos</name>
    <dbReference type="NCBI Taxonomy" id="658473"/>
    <lineage>
        <taxon>Eukaryota</taxon>
        <taxon>Fungi</taxon>
        <taxon>Dikarya</taxon>
        <taxon>Basidiomycota</taxon>
        <taxon>Agaricomycotina</taxon>
        <taxon>Agaricomycetes</taxon>
        <taxon>Agaricomycetidae</taxon>
        <taxon>Agaricales</taxon>
        <taxon>Marasmiineae</taxon>
        <taxon>Mycenaceae</taxon>
        <taxon>Mycena</taxon>
    </lineage>
</organism>
<evidence type="ECO:0000313" key="2">
    <source>
        <dbReference type="EMBL" id="KAF7304582.1"/>
    </source>
</evidence>
<gene>
    <name evidence="2" type="ORF">HMN09_00861200</name>
</gene>
<keyword evidence="3" id="KW-1185">Reference proteome</keyword>